<dbReference type="InterPro" id="IPR050663">
    <property type="entry name" value="Ankyrin-SOCS_Box"/>
</dbReference>
<protein>
    <submittedName>
        <fullName evidence="4">Uncharacterized protein</fullName>
    </submittedName>
</protein>
<comment type="caution">
    <text evidence="4">The sequence shown here is derived from an EMBL/GenBank/DDBJ whole genome shotgun (WGS) entry which is preliminary data.</text>
</comment>
<evidence type="ECO:0000256" key="3">
    <source>
        <dbReference type="PROSITE-ProRule" id="PRU00023"/>
    </source>
</evidence>
<reference evidence="4 5" key="1">
    <citation type="submission" date="2018-12" db="EMBL/GenBank/DDBJ databases">
        <title>Draft genome sequence of Xylaria grammica IHI A82.</title>
        <authorList>
            <person name="Buettner E."/>
            <person name="Kellner H."/>
        </authorList>
    </citation>
    <scope>NUCLEOTIDE SEQUENCE [LARGE SCALE GENOMIC DNA]</scope>
    <source>
        <strain evidence="4 5">IHI A82</strain>
    </source>
</reference>
<dbReference type="PANTHER" id="PTHR24193">
    <property type="entry name" value="ANKYRIN REPEAT PROTEIN"/>
    <property type="match status" value="1"/>
</dbReference>
<dbReference type="Pfam" id="PF13637">
    <property type="entry name" value="Ank_4"/>
    <property type="match status" value="1"/>
</dbReference>
<dbReference type="SMART" id="SM00248">
    <property type="entry name" value="ANK"/>
    <property type="match status" value="4"/>
</dbReference>
<evidence type="ECO:0000256" key="1">
    <source>
        <dbReference type="ARBA" id="ARBA00022737"/>
    </source>
</evidence>
<evidence type="ECO:0000313" key="5">
    <source>
        <dbReference type="Proteomes" id="UP000286045"/>
    </source>
</evidence>
<dbReference type="GO" id="GO:0045944">
    <property type="term" value="P:positive regulation of transcription by RNA polymerase II"/>
    <property type="evidence" value="ECO:0007669"/>
    <property type="project" value="TreeGrafter"/>
</dbReference>
<dbReference type="Proteomes" id="UP000286045">
    <property type="component" value="Unassembled WGS sequence"/>
</dbReference>
<dbReference type="GO" id="GO:0000976">
    <property type="term" value="F:transcription cis-regulatory region binding"/>
    <property type="evidence" value="ECO:0007669"/>
    <property type="project" value="TreeGrafter"/>
</dbReference>
<dbReference type="PANTHER" id="PTHR24193:SF121">
    <property type="entry name" value="ADA2A-CONTAINING COMPLEX COMPONENT 3, ISOFORM D"/>
    <property type="match status" value="1"/>
</dbReference>
<organism evidence="4 5">
    <name type="scientific">Xylaria grammica</name>
    <dbReference type="NCBI Taxonomy" id="363999"/>
    <lineage>
        <taxon>Eukaryota</taxon>
        <taxon>Fungi</taxon>
        <taxon>Dikarya</taxon>
        <taxon>Ascomycota</taxon>
        <taxon>Pezizomycotina</taxon>
        <taxon>Sordariomycetes</taxon>
        <taxon>Xylariomycetidae</taxon>
        <taxon>Xylariales</taxon>
        <taxon>Xylariaceae</taxon>
        <taxon>Xylaria</taxon>
    </lineage>
</organism>
<keyword evidence="1" id="KW-0677">Repeat</keyword>
<dbReference type="PROSITE" id="PS50088">
    <property type="entry name" value="ANK_REPEAT"/>
    <property type="match status" value="1"/>
</dbReference>
<dbReference type="SUPFAM" id="SSF48403">
    <property type="entry name" value="Ankyrin repeat"/>
    <property type="match status" value="1"/>
</dbReference>
<feature type="repeat" description="ANK" evidence="3">
    <location>
        <begin position="308"/>
        <end position="340"/>
    </location>
</feature>
<dbReference type="GO" id="GO:0005634">
    <property type="term" value="C:nucleus"/>
    <property type="evidence" value="ECO:0007669"/>
    <property type="project" value="TreeGrafter"/>
</dbReference>
<dbReference type="Gene3D" id="1.25.40.20">
    <property type="entry name" value="Ankyrin repeat-containing domain"/>
    <property type="match status" value="1"/>
</dbReference>
<keyword evidence="5" id="KW-1185">Reference proteome</keyword>
<gene>
    <name evidence="4" type="ORF">EKO27_g4098</name>
</gene>
<sequence>MRNWGYRRLSILRTAVKADATSVVEFLLKAGANHSGMSEFVFDHPLHFSLYRPRGHNRIITRLLIAHGDLQSYYELLREKLRQWCPWYVIEFLSDRGLDHQALGSRSGQTAAIIEEFIPPNATVGTIETPFPHCCNINEPIPSQGGRYAYTVLQCLVKENASSEAIESLIKGEAKVNAVGRDPNFKILGAAVQGAPPAYFQRKLKTRMTFHDLVDGTREFCALVHRNMILNTEYSCAKIASDSSEMWSVLIDDRVFDIHRCNELGQTFLAQVASRHFTGKYLDYAFFKPNLIRNPVKAGADLNTVDDSGLMPLHYAILYDDYDLVKLLIELGANSNRPVNSATLAHYAFGKRFLRRGPVVGRVVVEL</sequence>
<dbReference type="InterPro" id="IPR002110">
    <property type="entry name" value="Ankyrin_rpt"/>
</dbReference>
<evidence type="ECO:0000313" key="4">
    <source>
        <dbReference type="EMBL" id="RWA11011.1"/>
    </source>
</evidence>
<keyword evidence="2 3" id="KW-0040">ANK repeat</keyword>
<dbReference type="InterPro" id="IPR036770">
    <property type="entry name" value="Ankyrin_rpt-contain_sf"/>
</dbReference>
<name>A0A439D9C9_9PEZI</name>
<evidence type="ECO:0000256" key="2">
    <source>
        <dbReference type="ARBA" id="ARBA00023043"/>
    </source>
</evidence>
<dbReference type="EMBL" id="RYZI01000093">
    <property type="protein sequence ID" value="RWA11011.1"/>
    <property type="molecule type" value="Genomic_DNA"/>
</dbReference>
<dbReference type="AlphaFoldDB" id="A0A439D9C9"/>
<proteinExistence type="predicted"/>
<accession>A0A439D9C9</accession>
<dbReference type="PROSITE" id="PS50297">
    <property type="entry name" value="ANK_REP_REGION"/>
    <property type="match status" value="1"/>
</dbReference>